<dbReference type="InterPro" id="IPR018303">
    <property type="entry name" value="ATPase_P-typ_P_site"/>
</dbReference>
<feature type="domain" description="At2g35280-like TPR" evidence="6">
    <location>
        <begin position="182"/>
        <end position="291"/>
    </location>
</feature>
<dbReference type="EMBL" id="BQNB010017000">
    <property type="protein sequence ID" value="GJT58237.1"/>
    <property type="molecule type" value="Genomic_DNA"/>
</dbReference>
<dbReference type="PROSITE" id="PS00154">
    <property type="entry name" value="ATPASE_E1_E2"/>
    <property type="match status" value="1"/>
</dbReference>
<keyword evidence="2" id="KW-0812">Transmembrane</keyword>
<dbReference type="Proteomes" id="UP001151760">
    <property type="component" value="Unassembled WGS sequence"/>
</dbReference>
<evidence type="ECO:0000256" key="2">
    <source>
        <dbReference type="ARBA" id="ARBA00022692"/>
    </source>
</evidence>
<dbReference type="InterPro" id="IPR057136">
    <property type="entry name" value="At2g35280_TPR_dom"/>
</dbReference>
<name>A0ABQ5F6N9_9ASTR</name>
<organism evidence="7 8">
    <name type="scientific">Tanacetum coccineum</name>
    <dbReference type="NCBI Taxonomy" id="301880"/>
    <lineage>
        <taxon>Eukaryota</taxon>
        <taxon>Viridiplantae</taxon>
        <taxon>Streptophyta</taxon>
        <taxon>Embryophyta</taxon>
        <taxon>Tracheophyta</taxon>
        <taxon>Spermatophyta</taxon>
        <taxon>Magnoliopsida</taxon>
        <taxon>eudicotyledons</taxon>
        <taxon>Gunneridae</taxon>
        <taxon>Pentapetalae</taxon>
        <taxon>asterids</taxon>
        <taxon>campanulids</taxon>
        <taxon>Asterales</taxon>
        <taxon>Asteraceae</taxon>
        <taxon>Asteroideae</taxon>
        <taxon>Anthemideae</taxon>
        <taxon>Anthemidinae</taxon>
        <taxon>Tanacetum</taxon>
    </lineage>
</organism>
<dbReference type="InterPro" id="IPR027417">
    <property type="entry name" value="P-loop_NTPase"/>
</dbReference>
<evidence type="ECO:0000256" key="3">
    <source>
        <dbReference type="ARBA" id="ARBA00022989"/>
    </source>
</evidence>
<evidence type="ECO:0000259" key="5">
    <source>
        <dbReference type="Pfam" id="PF13087"/>
    </source>
</evidence>
<evidence type="ECO:0000256" key="1">
    <source>
        <dbReference type="ARBA" id="ARBA00004370"/>
    </source>
</evidence>
<comment type="subcellular location">
    <subcellularLocation>
        <location evidence="1">Membrane</location>
    </subcellularLocation>
</comment>
<reference evidence="7" key="1">
    <citation type="journal article" date="2022" name="Int. J. Mol. Sci.">
        <title>Draft Genome of Tanacetum Coccineum: Genomic Comparison of Closely Related Tanacetum-Family Plants.</title>
        <authorList>
            <person name="Yamashiro T."/>
            <person name="Shiraishi A."/>
            <person name="Nakayama K."/>
            <person name="Satake H."/>
        </authorList>
    </citation>
    <scope>NUCLEOTIDE SEQUENCE</scope>
</reference>
<dbReference type="InterPro" id="IPR040338">
    <property type="entry name" value="At1g67623-like"/>
</dbReference>
<evidence type="ECO:0000313" key="8">
    <source>
        <dbReference type="Proteomes" id="UP001151760"/>
    </source>
</evidence>
<feature type="domain" description="DNA2/NAM7 helicase-like C-terminal" evidence="5">
    <location>
        <begin position="14"/>
        <end position="57"/>
    </location>
</feature>
<keyword evidence="8" id="KW-1185">Reference proteome</keyword>
<accession>A0ABQ5F6N9</accession>
<dbReference type="PANTHER" id="PTHR33784">
    <property type="entry name" value="OS05G0482100 PROTEIN"/>
    <property type="match status" value="1"/>
</dbReference>
<protein>
    <submittedName>
        <fullName evidence="7">F-box protein</fullName>
    </submittedName>
</protein>
<sequence length="358" mass="41701">MVTRLTHLLGCSIGRDKDCILVSFVRSSNNPKNCKSSLLGDWHMINVALTRTKVDICCFDKTGTLTSDDMEFSRVGGLRDDMDLTTDTKKVPTRTLEIIASYHGMVSMHSKLQQLSEAKTNFLLCKSMLSESNDTAMQRFQYAKLKQMMIKVRQRRSDDGCCTDFLEATNDEYIFKYVSMDKFPMCNWVQPSDKVVSFLTRCFEKENAEALFRHGMTEYFKHCNFKSGLEFLKRASEKKHLEATYVYGLFLLSRGDESSSKQGLELLNSLKSSRPGNWNVRDCRDKVGSILSNMFFNKYTGTLQQVYTKCRDMNHDYEFSKRDWDFATREDLSSCDTCMWYRELAFFCKDRRLEFRDH</sequence>
<evidence type="ECO:0000313" key="7">
    <source>
        <dbReference type="EMBL" id="GJT58237.1"/>
    </source>
</evidence>
<comment type="caution">
    <text evidence="7">The sequence shown here is derived from an EMBL/GenBank/DDBJ whole genome shotgun (WGS) entry which is preliminary data.</text>
</comment>
<dbReference type="InterPro" id="IPR041679">
    <property type="entry name" value="DNA2/NAM7-like_C"/>
</dbReference>
<keyword evidence="4" id="KW-0472">Membrane</keyword>
<dbReference type="Pfam" id="PF23310">
    <property type="entry name" value="TPR_27"/>
    <property type="match status" value="1"/>
</dbReference>
<evidence type="ECO:0000259" key="6">
    <source>
        <dbReference type="Pfam" id="PF23310"/>
    </source>
</evidence>
<reference evidence="7" key="2">
    <citation type="submission" date="2022-01" db="EMBL/GenBank/DDBJ databases">
        <authorList>
            <person name="Yamashiro T."/>
            <person name="Shiraishi A."/>
            <person name="Satake H."/>
            <person name="Nakayama K."/>
        </authorList>
    </citation>
    <scope>NUCLEOTIDE SEQUENCE</scope>
</reference>
<gene>
    <name evidence="7" type="ORF">Tco_0993291</name>
</gene>
<dbReference type="Gene3D" id="3.40.50.300">
    <property type="entry name" value="P-loop containing nucleotide triphosphate hydrolases"/>
    <property type="match status" value="1"/>
</dbReference>
<dbReference type="PANTHER" id="PTHR33784:SF10">
    <property type="entry name" value="F-BOX PROTEIN"/>
    <property type="match status" value="1"/>
</dbReference>
<keyword evidence="3" id="KW-1133">Transmembrane helix</keyword>
<dbReference type="Pfam" id="PF13087">
    <property type="entry name" value="AAA_12"/>
    <property type="match status" value="1"/>
</dbReference>
<proteinExistence type="predicted"/>
<evidence type="ECO:0000256" key="4">
    <source>
        <dbReference type="ARBA" id="ARBA00023136"/>
    </source>
</evidence>